<dbReference type="AlphaFoldDB" id="A0A382ESI2"/>
<dbReference type="Gene3D" id="3.30.428.10">
    <property type="entry name" value="HIT-like"/>
    <property type="match status" value="1"/>
</dbReference>
<name>A0A382ESI2_9ZZZZ</name>
<feature type="non-terminal residue" evidence="2">
    <location>
        <position position="50"/>
    </location>
</feature>
<protein>
    <recommendedName>
        <fullName evidence="1">HIT domain-containing protein</fullName>
    </recommendedName>
</protein>
<proteinExistence type="predicted"/>
<dbReference type="InterPro" id="IPR036265">
    <property type="entry name" value="HIT-like_sf"/>
</dbReference>
<dbReference type="SUPFAM" id="SSF54197">
    <property type="entry name" value="HIT-like"/>
    <property type="match status" value="1"/>
</dbReference>
<gene>
    <name evidence="2" type="ORF">METZ01_LOCUS205978</name>
</gene>
<dbReference type="InterPro" id="IPR001310">
    <property type="entry name" value="Histidine_triad_HIT"/>
</dbReference>
<reference evidence="2" key="1">
    <citation type="submission" date="2018-05" db="EMBL/GenBank/DDBJ databases">
        <authorList>
            <person name="Lanie J.A."/>
            <person name="Ng W.-L."/>
            <person name="Kazmierczak K.M."/>
            <person name="Andrzejewski T.M."/>
            <person name="Davidsen T.M."/>
            <person name="Wayne K.J."/>
            <person name="Tettelin H."/>
            <person name="Glass J.I."/>
            <person name="Rusch D."/>
            <person name="Podicherti R."/>
            <person name="Tsui H.-C.T."/>
            <person name="Winkler M.E."/>
        </authorList>
    </citation>
    <scope>NUCLEOTIDE SEQUENCE</scope>
</reference>
<dbReference type="PRINTS" id="PR00332">
    <property type="entry name" value="HISTRIAD"/>
</dbReference>
<evidence type="ECO:0000259" key="1">
    <source>
        <dbReference type="PROSITE" id="PS51084"/>
    </source>
</evidence>
<dbReference type="PROSITE" id="PS51084">
    <property type="entry name" value="HIT_2"/>
    <property type="match status" value="1"/>
</dbReference>
<accession>A0A382ESI2</accession>
<feature type="domain" description="HIT" evidence="1">
    <location>
        <begin position="4"/>
        <end position="50"/>
    </location>
</feature>
<dbReference type="Pfam" id="PF01230">
    <property type="entry name" value="HIT"/>
    <property type="match status" value="1"/>
</dbReference>
<dbReference type="EMBL" id="UINC01045859">
    <property type="protein sequence ID" value="SVB53124.1"/>
    <property type="molecule type" value="Genomic_DNA"/>
</dbReference>
<sequence>MGSIFSRIINGEIPGRIVWRDKVCVVMVDIRPLNRGHVLVIPIEEVDRWT</sequence>
<dbReference type="InterPro" id="IPR011146">
    <property type="entry name" value="HIT-like"/>
</dbReference>
<evidence type="ECO:0000313" key="2">
    <source>
        <dbReference type="EMBL" id="SVB53124.1"/>
    </source>
</evidence>
<organism evidence="2">
    <name type="scientific">marine metagenome</name>
    <dbReference type="NCBI Taxonomy" id="408172"/>
    <lineage>
        <taxon>unclassified sequences</taxon>
        <taxon>metagenomes</taxon>
        <taxon>ecological metagenomes</taxon>
    </lineage>
</organism>
<dbReference type="GO" id="GO:0003824">
    <property type="term" value="F:catalytic activity"/>
    <property type="evidence" value="ECO:0007669"/>
    <property type="project" value="InterPro"/>
</dbReference>